<sequence>MRDKALRYIEALGGRENIREIDGCITRLRATLVDPSKVDEAKLRAAGMIGRPVRMGNGIQIVVGTHAELIATEINKILRGG</sequence>
<dbReference type="RefSeq" id="WP_200808013.1">
    <property type="nucleotide sequence ID" value="NZ_FYEK01000003.1"/>
</dbReference>
<dbReference type="GO" id="GO:0015764">
    <property type="term" value="P:N-acetylglucosamine transport"/>
    <property type="evidence" value="ECO:0007669"/>
    <property type="project" value="TreeGrafter"/>
</dbReference>
<dbReference type="GO" id="GO:0016301">
    <property type="term" value="F:kinase activity"/>
    <property type="evidence" value="ECO:0007669"/>
    <property type="project" value="UniProtKB-KW"/>
</dbReference>
<evidence type="ECO:0000259" key="7">
    <source>
        <dbReference type="PROSITE" id="PS51098"/>
    </source>
</evidence>
<dbReference type="PANTHER" id="PTHR30009">
    <property type="entry name" value="CYTOCHROME C-TYPE SYNTHESIS PROTEIN AND PTS TRANSMEMBRANE COMPONENT"/>
    <property type="match status" value="1"/>
</dbReference>
<keyword evidence="2" id="KW-0762">Sugar transport</keyword>
<dbReference type="PROSITE" id="PS51098">
    <property type="entry name" value="PTS_EIIB_TYPE_1"/>
    <property type="match status" value="1"/>
</dbReference>
<evidence type="ECO:0000256" key="2">
    <source>
        <dbReference type="ARBA" id="ARBA00022597"/>
    </source>
</evidence>
<protein>
    <submittedName>
        <fullName evidence="8">PTS system, N-acetylglucosamine-specific IIB component</fullName>
    </submittedName>
</protein>
<dbReference type="AlphaFoldDB" id="A0A212PX31"/>
<dbReference type="GO" id="GO:0090563">
    <property type="term" value="F:protein-phosphocysteine-sugar phosphotransferase activity"/>
    <property type="evidence" value="ECO:0007669"/>
    <property type="project" value="TreeGrafter"/>
</dbReference>
<evidence type="ECO:0000256" key="4">
    <source>
        <dbReference type="ARBA" id="ARBA00022683"/>
    </source>
</evidence>
<evidence type="ECO:0000256" key="6">
    <source>
        <dbReference type="PROSITE-ProRule" id="PRU00421"/>
    </source>
</evidence>
<proteinExistence type="predicted"/>
<name>A0A212PX31_9CHLR</name>
<dbReference type="PANTHER" id="PTHR30009:SF4">
    <property type="entry name" value="PTS SYSTEM N-ACETYLGLUCOSAMINE-SPECIFIC EIICBA COMPONENT"/>
    <property type="match status" value="1"/>
</dbReference>
<dbReference type="InParanoid" id="A0A212PX31"/>
<keyword evidence="4" id="KW-0598">Phosphotransferase system</keyword>
<evidence type="ECO:0000256" key="3">
    <source>
        <dbReference type="ARBA" id="ARBA00022679"/>
    </source>
</evidence>
<evidence type="ECO:0000313" key="9">
    <source>
        <dbReference type="Proteomes" id="UP000197025"/>
    </source>
</evidence>
<dbReference type="Gene3D" id="3.30.1360.60">
    <property type="entry name" value="Glucose permease domain IIB"/>
    <property type="match status" value="1"/>
</dbReference>
<dbReference type="EMBL" id="FYEK01000003">
    <property type="protein sequence ID" value="SNB51610.1"/>
    <property type="molecule type" value="Genomic_DNA"/>
</dbReference>
<dbReference type="Proteomes" id="UP000197025">
    <property type="component" value="Unassembled WGS sequence"/>
</dbReference>
<dbReference type="CDD" id="cd00212">
    <property type="entry name" value="PTS_IIB_glc"/>
    <property type="match status" value="1"/>
</dbReference>
<dbReference type="InterPro" id="IPR036878">
    <property type="entry name" value="Glu_permease_IIB"/>
</dbReference>
<dbReference type="SUPFAM" id="SSF55604">
    <property type="entry name" value="Glucose permease domain IIB"/>
    <property type="match status" value="1"/>
</dbReference>
<dbReference type="InterPro" id="IPR050429">
    <property type="entry name" value="PTS_Glucose_EIICBA"/>
</dbReference>
<gene>
    <name evidence="8" type="ORF">SAMN02746019_00021780</name>
</gene>
<evidence type="ECO:0000256" key="1">
    <source>
        <dbReference type="ARBA" id="ARBA00022448"/>
    </source>
</evidence>
<feature type="active site" description="Phosphocysteine intermediate; for EIIB activity" evidence="6">
    <location>
        <position position="24"/>
    </location>
</feature>
<evidence type="ECO:0000256" key="5">
    <source>
        <dbReference type="ARBA" id="ARBA00022777"/>
    </source>
</evidence>
<keyword evidence="3" id="KW-0808">Transferase</keyword>
<feature type="domain" description="PTS EIIB type-1" evidence="7">
    <location>
        <begin position="2"/>
        <end position="81"/>
    </location>
</feature>
<dbReference type="Pfam" id="PF00367">
    <property type="entry name" value="PTS_EIIB"/>
    <property type="match status" value="1"/>
</dbReference>
<keyword evidence="9" id="KW-1185">Reference proteome</keyword>
<organism evidence="8 9">
    <name type="scientific">Thermoflexus hugenholtzii JAD2</name>
    <dbReference type="NCBI Taxonomy" id="877466"/>
    <lineage>
        <taxon>Bacteria</taxon>
        <taxon>Bacillati</taxon>
        <taxon>Chloroflexota</taxon>
        <taxon>Thermoflexia</taxon>
        <taxon>Thermoflexales</taxon>
        <taxon>Thermoflexaceae</taxon>
        <taxon>Thermoflexus</taxon>
    </lineage>
</organism>
<dbReference type="InterPro" id="IPR001996">
    <property type="entry name" value="PTS_IIB_1"/>
</dbReference>
<dbReference type="InterPro" id="IPR018113">
    <property type="entry name" value="PTrfase_EIIB_Cys"/>
</dbReference>
<dbReference type="GO" id="GO:0009401">
    <property type="term" value="P:phosphoenolpyruvate-dependent sugar phosphotransferase system"/>
    <property type="evidence" value="ECO:0007669"/>
    <property type="project" value="UniProtKB-KW"/>
</dbReference>
<keyword evidence="1" id="KW-0813">Transport</keyword>
<evidence type="ECO:0000313" key="8">
    <source>
        <dbReference type="EMBL" id="SNB51610.1"/>
    </source>
</evidence>
<keyword evidence="5" id="KW-0418">Kinase</keyword>
<dbReference type="GO" id="GO:0005886">
    <property type="term" value="C:plasma membrane"/>
    <property type="evidence" value="ECO:0007669"/>
    <property type="project" value="TreeGrafter"/>
</dbReference>
<dbReference type="GO" id="GO:0008982">
    <property type="term" value="F:protein-N(PI)-phosphohistidine-sugar phosphotransferase activity"/>
    <property type="evidence" value="ECO:0007669"/>
    <property type="project" value="InterPro"/>
</dbReference>
<accession>A0A212PX31</accession>
<reference evidence="9" key="1">
    <citation type="submission" date="2017-06" db="EMBL/GenBank/DDBJ databases">
        <authorList>
            <person name="Varghese N."/>
            <person name="Submissions S."/>
        </authorList>
    </citation>
    <scope>NUCLEOTIDE SEQUENCE [LARGE SCALE GENOMIC DNA]</scope>
    <source>
        <strain evidence="9">JAD2</strain>
    </source>
</reference>
<dbReference type="NCBIfam" id="TIGR00826">
    <property type="entry name" value="EIIB_glc"/>
    <property type="match status" value="1"/>
</dbReference>